<dbReference type="HAMAP" id="MF_01197">
    <property type="entry name" value="SepF"/>
    <property type="match status" value="1"/>
</dbReference>
<feature type="compositionally biased region" description="Acidic residues" evidence="6">
    <location>
        <begin position="16"/>
        <end position="29"/>
    </location>
</feature>
<dbReference type="Gene3D" id="3.30.110.150">
    <property type="entry name" value="SepF-like protein"/>
    <property type="match status" value="1"/>
</dbReference>
<dbReference type="EMBL" id="CP072384">
    <property type="protein sequence ID" value="QUC09628.1"/>
    <property type="molecule type" value="Genomic_DNA"/>
</dbReference>
<reference evidence="7 8" key="1">
    <citation type="submission" date="2021-03" db="EMBL/GenBank/DDBJ databases">
        <title>Human Oral Microbial Genomes.</title>
        <authorList>
            <person name="Johnston C.D."/>
            <person name="Chen T."/>
            <person name="Dewhirst F.E."/>
        </authorList>
    </citation>
    <scope>NUCLEOTIDE SEQUENCE [LARGE SCALE GENOMIC DNA]</scope>
    <source>
        <strain evidence="7 8">DSMZ 100122</strain>
    </source>
</reference>
<dbReference type="InterPro" id="IPR038594">
    <property type="entry name" value="SepF-like_sf"/>
</dbReference>
<dbReference type="Pfam" id="PF04472">
    <property type="entry name" value="SepF"/>
    <property type="match status" value="1"/>
</dbReference>
<keyword evidence="5" id="KW-0963">Cytoplasm</keyword>
<evidence type="ECO:0000256" key="3">
    <source>
        <dbReference type="ARBA" id="ARBA00023306"/>
    </source>
</evidence>
<dbReference type="PANTHER" id="PTHR35798">
    <property type="entry name" value="CELL DIVISION PROTEIN SEPF"/>
    <property type="match status" value="1"/>
</dbReference>
<proteinExistence type="inferred from homology"/>
<dbReference type="Proteomes" id="UP000678513">
    <property type="component" value="Chromosome"/>
</dbReference>
<keyword evidence="3 5" id="KW-0131">Cell cycle</keyword>
<sequence>MGLVEDGRYSDPKDELSEEYSVDEYVEPEPEPKPAASPKPVARIHRRPHAVRPEPAAAAAPAPSPAPAPAPAPVPSPAPEPRQVTDLSRIIYVRPRSYNEARSIGENYRDGIPVIMNLSDMERGEDKRLVDFAAGLIFGLRGNIERISSQVFLLCPHNLVVGPEDKQKLATGGFFNQS</sequence>
<evidence type="ECO:0000256" key="4">
    <source>
        <dbReference type="ARBA" id="ARBA00044936"/>
    </source>
</evidence>
<protein>
    <recommendedName>
        <fullName evidence="5">Cell division protein SepF</fullName>
    </recommendedName>
</protein>
<dbReference type="PANTHER" id="PTHR35798:SF1">
    <property type="entry name" value="CELL DIVISION PROTEIN SEPF"/>
    <property type="match status" value="1"/>
</dbReference>
<comment type="subcellular location">
    <subcellularLocation>
        <location evidence="5">Cytoplasm</location>
    </subcellularLocation>
    <text evidence="5">Localizes to the division site, in a FtsZ-dependent manner.</text>
</comment>
<comment type="subunit">
    <text evidence="5">Homodimer. Interacts with FtsZ.</text>
</comment>
<evidence type="ECO:0000256" key="5">
    <source>
        <dbReference type="HAMAP-Rule" id="MF_01197"/>
    </source>
</evidence>
<evidence type="ECO:0000256" key="1">
    <source>
        <dbReference type="ARBA" id="ARBA00022618"/>
    </source>
</evidence>
<dbReference type="InterPro" id="IPR007561">
    <property type="entry name" value="Cell_div_SepF/SepF-rel"/>
</dbReference>
<feature type="region of interest" description="Disordered" evidence="6">
    <location>
        <begin position="1"/>
        <end position="86"/>
    </location>
</feature>
<accession>A0ABX7YA01</accession>
<evidence type="ECO:0000313" key="7">
    <source>
        <dbReference type="EMBL" id="QUC09628.1"/>
    </source>
</evidence>
<evidence type="ECO:0000313" key="8">
    <source>
        <dbReference type="Proteomes" id="UP000678513"/>
    </source>
</evidence>
<name>A0ABX7YA01_9ACTN</name>
<comment type="similarity">
    <text evidence="5">Belongs to the SepF family.</text>
</comment>
<keyword evidence="8" id="KW-1185">Reference proteome</keyword>
<keyword evidence="2 5" id="KW-0717">Septation</keyword>
<gene>
    <name evidence="5" type="primary">sepF</name>
    <name evidence="7" type="ORF">J5A65_06115</name>
</gene>
<feature type="compositionally biased region" description="Pro residues" evidence="6">
    <location>
        <begin position="62"/>
        <end position="80"/>
    </location>
</feature>
<feature type="compositionally biased region" description="Basic and acidic residues" evidence="6">
    <location>
        <begin position="1"/>
        <end position="15"/>
    </location>
</feature>
<organism evidence="7 8">
    <name type="scientific">Arachnia rubra</name>
    <dbReference type="NCBI Taxonomy" id="1547448"/>
    <lineage>
        <taxon>Bacteria</taxon>
        <taxon>Bacillati</taxon>
        <taxon>Actinomycetota</taxon>
        <taxon>Actinomycetes</taxon>
        <taxon>Propionibacteriales</taxon>
        <taxon>Propionibacteriaceae</taxon>
        <taxon>Arachnia</taxon>
    </lineage>
</organism>
<dbReference type="RefSeq" id="WP_212327534.1">
    <property type="nucleotide sequence ID" value="NZ_AP024463.1"/>
</dbReference>
<evidence type="ECO:0000256" key="6">
    <source>
        <dbReference type="SAM" id="MobiDB-lite"/>
    </source>
</evidence>
<keyword evidence="1 5" id="KW-0132">Cell division</keyword>
<evidence type="ECO:0000256" key="2">
    <source>
        <dbReference type="ARBA" id="ARBA00023210"/>
    </source>
</evidence>
<comment type="function">
    <text evidence="4 5">Cell division protein that is part of the divisome complex and is recruited early to the Z-ring. Probably stimulates Z-ring formation, perhaps through the cross-linking of FtsZ protofilaments. Its function overlaps with FtsA.</text>
</comment>
<dbReference type="GO" id="GO:0051301">
    <property type="term" value="P:cell division"/>
    <property type="evidence" value="ECO:0007669"/>
    <property type="project" value="UniProtKB-KW"/>
</dbReference>
<dbReference type="InterPro" id="IPR023052">
    <property type="entry name" value="Cell_div_SepF"/>
</dbReference>